<evidence type="ECO:0000313" key="5">
    <source>
        <dbReference type="Proteomes" id="UP000430021"/>
    </source>
</evidence>
<evidence type="ECO:0000256" key="1">
    <source>
        <dbReference type="SAM" id="SignalP"/>
    </source>
</evidence>
<evidence type="ECO:0000313" key="4">
    <source>
        <dbReference type="EMBL" id="MXP39154.1"/>
    </source>
</evidence>
<dbReference type="EMBL" id="WTYB01000002">
    <property type="protein sequence ID" value="MXP39154.1"/>
    <property type="molecule type" value="Genomic_DNA"/>
</dbReference>
<organism evidence="4 5">
    <name type="scientific">Erythrobacter ramosus</name>
    <dbReference type="NCBI Taxonomy" id="35811"/>
    <lineage>
        <taxon>Bacteria</taxon>
        <taxon>Pseudomonadati</taxon>
        <taxon>Pseudomonadota</taxon>
        <taxon>Alphaproteobacteria</taxon>
        <taxon>Sphingomonadales</taxon>
        <taxon>Erythrobacteraceae</taxon>
        <taxon>Erythrobacter/Porphyrobacter group</taxon>
        <taxon>Erythrobacter</taxon>
    </lineage>
</organism>
<dbReference type="InterPro" id="IPR037682">
    <property type="entry name" value="TonB_C"/>
</dbReference>
<proteinExistence type="predicted"/>
<dbReference type="Pfam" id="PF03544">
    <property type="entry name" value="TonB_C"/>
    <property type="match status" value="1"/>
</dbReference>
<accession>A0A6I4UMZ9</accession>
<gene>
    <name evidence="3" type="ORF">FHS52_001721</name>
    <name evidence="4" type="ORF">GRI59_11110</name>
</gene>
<protein>
    <recommendedName>
        <fullName evidence="2">TonB C-terminal domain-containing protein</fullName>
    </recommendedName>
</protein>
<dbReference type="RefSeq" id="WP_221190899.1">
    <property type="nucleotide sequence ID" value="NZ_JACICE010000002.1"/>
</dbReference>
<comment type="caution">
    <text evidence="4">The sequence shown here is derived from an EMBL/GenBank/DDBJ whole genome shotgun (WGS) entry which is preliminary data.</text>
</comment>
<evidence type="ECO:0000313" key="6">
    <source>
        <dbReference type="Proteomes" id="UP000548685"/>
    </source>
</evidence>
<dbReference type="EMBL" id="JACICE010000002">
    <property type="protein sequence ID" value="MBB3775752.1"/>
    <property type="molecule type" value="Genomic_DNA"/>
</dbReference>
<keyword evidence="6" id="KW-1185">Reference proteome</keyword>
<dbReference type="PROSITE" id="PS51257">
    <property type="entry name" value="PROKAR_LIPOPROTEIN"/>
    <property type="match status" value="1"/>
</dbReference>
<reference evidence="3 6" key="2">
    <citation type="submission" date="2020-08" db="EMBL/GenBank/DDBJ databases">
        <title>Genomic Encyclopedia of Type Strains, Phase IV (KMG-IV): sequencing the most valuable type-strain genomes for metagenomic binning, comparative biology and taxonomic classification.</title>
        <authorList>
            <person name="Goeker M."/>
        </authorList>
    </citation>
    <scope>NUCLEOTIDE SEQUENCE [LARGE SCALE GENOMIC DNA]</scope>
    <source>
        <strain evidence="3 6">DSM 8510</strain>
    </source>
</reference>
<evidence type="ECO:0000313" key="3">
    <source>
        <dbReference type="EMBL" id="MBB3775752.1"/>
    </source>
</evidence>
<dbReference type="Gene3D" id="3.30.1150.10">
    <property type="match status" value="1"/>
</dbReference>
<dbReference type="GO" id="GO:0055085">
    <property type="term" value="P:transmembrane transport"/>
    <property type="evidence" value="ECO:0007669"/>
    <property type="project" value="InterPro"/>
</dbReference>
<dbReference type="Proteomes" id="UP000548685">
    <property type="component" value="Unassembled WGS sequence"/>
</dbReference>
<dbReference type="SUPFAM" id="SSF74653">
    <property type="entry name" value="TolA/TonB C-terminal domain"/>
    <property type="match status" value="1"/>
</dbReference>
<evidence type="ECO:0000259" key="2">
    <source>
        <dbReference type="Pfam" id="PF03544"/>
    </source>
</evidence>
<feature type="chain" id="PRO_5026346684" description="TonB C-terminal domain-containing protein" evidence="1">
    <location>
        <begin position="24"/>
        <end position="252"/>
    </location>
</feature>
<feature type="signal peptide" evidence="1">
    <location>
        <begin position="1"/>
        <end position="23"/>
    </location>
</feature>
<reference evidence="4 5" key="1">
    <citation type="submission" date="2019-12" db="EMBL/GenBank/DDBJ databases">
        <title>Genomic-based taxomic classification of the family Erythrobacteraceae.</title>
        <authorList>
            <person name="Xu L."/>
        </authorList>
    </citation>
    <scope>NUCLEOTIDE SEQUENCE [LARGE SCALE GENOMIC DNA]</scope>
    <source>
        <strain evidence="4 5">JCM 10282</strain>
    </source>
</reference>
<dbReference type="Proteomes" id="UP000430021">
    <property type="component" value="Unassembled WGS sequence"/>
</dbReference>
<feature type="domain" description="TonB C-terminal" evidence="2">
    <location>
        <begin position="176"/>
        <end position="218"/>
    </location>
</feature>
<sequence length="252" mass="27725">MTLRSASPLAAVLACVQAMPAVAQDQAEIIFGGDVFDVTGAGVLDLSILDGALMPFRRAFDQGRERLGLELTIDAAGTVQDCRFDANEKLAPAGKALCTQALRVGRFQPYPGLVLDYTSATYRLSIRSHTGQPIKGEATFRMSTAYPFEGRPVTFGSYAIPPENQRLTLADLQYRAMEYPRDALQNAIEAQVIVAVTFDEQGRVSTCRPVRSSNTARIAYDTCLEARRGFSLRKAPDARPYVWVTHWRLAED</sequence>
<keyword evidence="1" id="KW-0732">Signal</keyword>
<name>A0A6I4UMZ9_9SPHN</name>
<dbReference type="AlphaFoldDB" id="A0A6I4UMZ9"/>